<evidence type="ECO:0000256" key="1">
    <source>
        <dbReference type="SAM" id="Phobius"/>
    </source>
</evidence>
<evidence type="ECO:0000313" key="4">
    <source>
        <dbReference type="EMBL" id="AEI15399.1"/>
    </source>
</evidence>
<keyword evidence="1" id="KW-0812">Transmembrane</keyword>
<feature type="transmembrane region" description="Helical" evidence="1">
    <location>
        <begin position="16"/>
        <end position="37"/>
    </location>
</feature>
<dbReference type="eggNOG" id="COG1409">
    <property type="taxonomic scope" value="Bacteria"/>
</dbReference>
<dbReference type="PANTHER" id="PTHR45947:SF3">
    <property type="entry name" value="SULFOQUINOVOSYL TRANSFERASE SQD2"/>
    <property type="match status" value="1"/>
</dbReference>
<evidence type="ECO:0000259" key="3">
    <source>
        <dbReference type="Pfam" id="PF13439"/>
    </source>
</evidence>
<dbReference type="Proteomes" id="UP000006621">
    <property type="component" value="Chromosome"/>
</dbReference>
<accession>F8E9Y8</accession>
<dbReference type="CDD" id="cd03817">
    <property type="entry name" value="GT4_UGDG-like"/>
    <property type="match status" value="1"/>
</dbReference>
<dbReference type="InterPro" id="IPR050194">
    <property type="entry name" value="Glycosyltransferase_grp1"/>
</dbReference>
<keyword evidence="1" id="KW-1133">Transmembrane helix</keyword>
<keyword evidence="5" id="KW-1185">Reference proteome</keyword>
<dbReference type="InterPro" id="IPR029052">
    <property type="entry name" value="Metallo-depent_PP-like"/>
</dbReference>
<dbReference type="Gene3D" id="3.60.21.10">
    <property type="match status" value="1"/>
</dbReference>
<dbReference type="InterPro" id="IPR028098">
    <property type="entry name" value="Glyco_trans_4-like_N"/>
</dbReference>
<dbReference type="InterPro" id="IPR001296">
    <property type="entry name" value="Glyco_trans_1"/>
</dbReference>
<evidence type="ECO:0000313" key="5">
    <source>
        <dbReference type="Proteomes" id="UP000006621"/>
    </source>
</evidence>
<dbReference type="Gene3D" id="3.40.50.2000">
    <property type="entry name" value="Glycogen Phosphorylase B"/>
    <property type="match status" value="2"/>
</dbReference>
<keyword evidence="4" id="KW-0808">Transferase</keyword>
<dbReference type="OrthoDB" id="9802525at2"/>
<dbReference type="EMBL" id="CP002858">
    <property type="protein sequence ID" value="AEI15399.1"/>
    <property type="molecule type" value="Genomic_DNA"/>
</dbReference>
<feature type="transmembrane region" description="Helical" evidence="1">
    <location>
        <begin position="302"/>
        <end position="329"/>
    </location>
</feature>
<dbReference type="STRING" id="717231.Flexsi_1759"/>
<gene>
    <name evidence="4" type="ordered locus">Flexsi_1759</name>
</gene>
<keyword evidence="1" id="KW-0472">Membrane</keyword>
<feature type="domain" description="Glycosyltransferase subfamily 4-like N-terminal" evidence="3">
    <location>
        <begin position="370"/>
        <end position="539"/>
    </location>
</feature>
<name>F8E9Y8_FLESM</name>
<dbReference type="SUPFAM" id="SSF53756">
    <property type="entry name" value="UDP-Glycosyltransferase/glycogen phosphorylase"/>
    <property type="match status" value="1"/>
</dbReference>
<dbReference type="SUPFAM" id="SSF56300">
    <property type="entry name" value="Metallo-dependent phosphatases"/>
    <property type="match status" value="1"/>
</dbReference>
<dbReference type="RefSeq" id="WP_013886868.1">
    <property type="nucleotide sequence ID" value="NC_015672.1"/>
</dbReference>
<proteinExistence type="predicted"/>
<dbReference type="HOGENOM" id="CLU_374648_0_0_0"/>
<dbReference type="PANTHER" id="PTHR45947">
    <property type="entry name" value="SULFOQUINOVOSYL TRANSFERASE SQD2"/>
    <property type="match status" value="1"/>
</dbReference>
<sequence length="748" mass="86147">MKFKNIRMIQKSQLKIFFYIDLLIIAMLVGYKGYLYLFKTNFEALNVKNISEITEKLGSRESFSFAVIGNIHNSIGVFEKKIVPRINSSEASFMISVGNAVSDGGEDKYRSIYSGLEMLNIPYVLTFGVNEYSDFGSFKFYEYFGPYYFSFKAGSSHFIFLDTTKKTSFIWQKKWLLDKLAGLKDEKVFVFMCKAPLEIDVSGIFGNETDYISEEDRRKFYQNTFSRFNVDAVFADNLGIYHMKEINGVTYLVTGGGGGFVLDDERSFYHFLKVNVSGDKVSYEVVRIGASRSGFVERLENLWLFIHSLFYVGFLNFLLILCLFLLIAVKLYDAVFVEKNYYQDFDIDPELFTGKKINVAMFTNNYLPFIGGVPISIHRLKTGLKKLGNRVLVFAPDYGEEEKTDKTDVYRVKSLFHYSKFRDFPVANIFSGKIYKRLKIFNPDIIHVHHPFWMGRKGYYMAKKMNVPLVYTYHTRLELYAHYVPLPGKLFRNLISHYMVRKFANRCDGVVVPTYSAEEYLRAVGVKTHITVLPTGIDFKKFESIDKSKAEEIRSRYVSDNEYLLVTVSRLGKEKNLDFLLDTIAFVKEKADFDFRLIMLGEGPYRDVLENKIDTLNLGSTVFLTGAVEPDEMGYYYSAADLFVFTSKSETQGMVILEAMSAGLPVLSVRSSGIDDVVQNDFNGYKTKEDPKVWLEKLENILTDKKLYMKLSENAQDFASHYSIDEIAGKMHEFYARLLAGRQSDKNK</sequence>
<dbReference type="AlphaFoldDB" id="F8E9Y8"/>
<organism evidence="4 5">
    <name type="scientific">Flexistipes sinusarabici (strain ATCC 49648 / DSM 4947 / MAS 10)</name>
    <dbReference type="NCBI Taxonomy" id="717231"/>
    <lineage>
        <taxon>Bacteria</taxon>
        <taxon>Pseudomonadati</taxon>
        <taxon>Deferribacterota</taxon>
        <taxon>Deferribacteres</taxon>
        <taxon>Deferribacterales</taxon>
        <taxon>Flexistipitaceae</taxon>
        <taxon>Flexistipes</taxon>
    </lineage>
</organism>
<dbReference type="eggNOG" id="COG0438">
    <property type="taxonomic scope" value="Bacteria"/>
</dbReference>
<protein>
    <submittedName>
        <fullName evidence="4">Glycosyl transferase group 1</fullName>
    </submittedName>
</protein>
<reference evidence="4 5" key="1">
    <citation type="journal article" date="2011" name="Stand. Genomic Sci.">
        <title>Genome sequence of the moderately thermophilic halophile Flexistipes sinusarabici strain (MAS10).</title>
        <authorList>
            <person name="Lapidus A."/>
            <person name="Chertkov O."/>
            <person name="Nolan M."/>
            <person name="Lucas S."/>
            <person name="Hammon N."/>
            <person name="Deshpande S."/>
            <person name="Cheng J.F."/>
            <person name="Tapia R."/>
            <person name="Han C."/>
            <person name="Goodwin L."/>
            <person name="Pitluck S."/>
            <person name="Liolios K."/>
            <person name="Pagani I."/>
            <person name="Ivanova N."/>
            <person name="Huntemann M."/>
            <person name="Mavromatis K."/>
            <person name="Mikhailova N."/>
            <person name="Pati A."/>
            <person name="Chen A."/>
            <person name="Palaniappan K."/>
            <person name="Land M."/>
            <person name="Hauser L."/>
            <person name="Brambilla E.M."/>
            <person name="Rohde M."/>
            <person name="Abt B."/>
            <person name="Spring S."/>
            <person name="Goker M."/>
            <person name="Bristow J."/>
            <person name="Eisen J.A."/>
            <person name="Markowitz V."/>
            <person name="Hugenholtz P."/>
            <person name="Kyrpides N.C."/>
            <person name="Klenk H.P."/>
            <person name="Woyke T."/>
        </authorList>
    </citation>
    <scope>NUCLEOTIDE SEQUENCE [LARGE SCALE GENOMIC DNA]</scope>
    <source>
        <strain evidence="5">DSM 4947 / MAS 10</strain>
    </source>
</reference>
<dbReference type="GO" id="GO:0016757">
    <property type="term" value="F:glycosyltransferase activity"/>
    <property type="evidence" value="ECO:0007669"/>
    <property type="project" value="InterPro"/>
</dbReference>
<evidence type="ECO:0000259" key="2">
    <source>
        <dbReference type="Pfam" id="PF00534"/>
    </source>
</evidence>
<feature type="domain" description="Glycosyl transferase family 1" evidence="2">
    <location>
        <begin position="551"/>
        <end position="716"/>
    </location>
</feature>
<dbReference type="Pfam" id="PF00534">
    <property type="entry name" value="Glycos_transf_1"/>
    <property type="match status" value="1"/>
</dbReference>
<reference evidence="5" key="2">
    <citation type="submission" date="2011-06" db="EMBL/GenBank/DDBJ databases">
        <title>The complete genome of Flexistipes sinusarabici DSM 4947.</title>
        <authorList>
            <person name="Lucas S."/>
            <person name="Han J."/>
            <person name="Lapidus A."/>
            <person name="Bruce D."/>
            <person name="Goodwin L."/>
            <person name="Pitluck S."/>
            <person name="Peters L."/>
            <person name="Kyrpides N."/>
            <person name="Mavromatis K."/>
            <person name="Ivanova N."/>
            <person name="Mikhailova N."/>
            <person name="Chertkov O."/>
            <person name="Detter J.C."/>
            <person name="Tapia R."/>
            <person name="Han C."/>
            <person name="Land M."/>
            <person name="Hauser L."/>
            <person name="Markowitz V."/>
            <person name="Cheng J.-F."/>
            <person name="Hugenholtz P."/>
            <person name="Woyke T."/>
            <person name="Wu D."/>
            <person name="Spring S."/>
            <person name="Schroeder M."/>
            <person name="Brambilla E."/>
            <person name="Klenk H.-P."/>
            <person name="Eisen J.A."/>
        </authorList>
    </citation>
    <scope>NUCLEOTIDE SEQUENCE [LARGE SCALE GENOMIC DNA]</scope>
    <source>
        <strain evidence="5">DSM 4947 / MAS 10</strain>
    </source>
</reference>
<dbReference type="KEGG" id="fsi:Flexsi_1759"/>
<dbReference type="Pfam" id="PF13439">
    <property type="entry name" value="Glyco_transf_4"/>
    <property type="match status" value="1"/>
</dbReference>